<dbReference type="PANTHER" id="PTHR32196">
    <property type="entry name" value="ABC TRANSPORTER PERMEASE PROTEIN YPHD-RELATED-RELATED"/>
    <property type="match status" value="1"/>
</dbReference>
<feature type="transmembrane region" description="Helical" evidence="9">
    <location>
        <begin position="120"/>
        <end position="141"/>
    </location>
</feature>
<sequence length="338" mass="36037">MNQLKKLYNWQMALVCLIGLELVIFGVINPRFVNVYNLLYSIGDFLYIAIAALPMTMIIVSGGIDISIGSIMGLSAVITGLVWLGTTNIWLAVLAGLFGGVIAGGINGVLIVITQVNPLVITLGSSFLYAGAALTLSGLAGTSGFEGIGGFPDGFVNIANGTLFSIPNPVWILLFLVIIFYLVLHHSKFGRYLFLIGMNSAAARYTGVKVEKLLVVNYMISGLGGALAGILLTSYFTSARSDLGADAPLTVITCAVLGGANIYGGDGRIVGAVLASLLIGYLKYGLQMVNITAHQTSVFLGLLLIMSISGVFFWRKYNDLYKNRKAFTRLRTQPAEDV</sequence>
<dbReference type="AlphaFoldDB" id="A0A081C5Z3"/>
<dbReference type="GO" id="GO:0022857">
    <property type="term" value="F:transmembrane transporter activity"/>
    <property type="evidence" value="ECO:0007669"/>
    <property type="project" value="InterPro"/>
</dbReference>
<dbReference type="GO" id="GO:0005886">
    <property type="term" value="C:plasma membrane"/>
    <property type="evidence" value="ECO:0007669"/>
    <property type="project" value="UniProtKB-SubCell"/>
</dbReference>
<evidence type="ECO:0000256" key="5">
    <source>
        <dbReference type="ARBA" id="ARBA00022692"/>
    </source>
</evidence>
<dbReference type="InterPro" id="IPR001851">
    <property type="entry name" value="ABC_transp_permease"/>
</dbReference>
<evidence type="ECO:0000313" key="10">
    <source>
        <dbReference type="EMBL" id="GAK59998.1"/>
    </source>
</evidence>
<dbReference type="CDD" id="cd06579">
    <property type="entry name" value="TM_PBP1_transp_AraH_like"/>
    <property type="match status" value="1"/>
</dbReference>
<evidence type="ECO:0000256" key="2">
    <source>
        <dbReference type="ARBA" id="ARBA00022448"/>
    </source>
</evidence>
<proteinExistence type="predicted"/>
<keyword evidence="11" id="KW-1185">Reference proteome</keyword>
<keyword evidence="3" id="KW-1003">Cell membrane</keyword>
<evidence type="ECO:0000256" key="7">
    <source>
        <dbReference type="ARBA" id="ARBA00023136"/>
    </source>
</evidence>
<dbReference type="Pfam" id="PF02653">
    <property type="entry name" value="BPD_transp_2"/>
    <property type="match status" value="1"/>
</dbReference>
<feature type="transmembrane region" description="Helical" evidence="9">
    <location>
        <begin position="66"/>
        <end position="84"/>
    </location>
</feature>
<evidence type="ECO:0000256" key="4">
    <source>
        <dbReference type="ARBA" id="ARBA00022519"/>
    </source>
</evidence>
<evidence type="ECO:0000256" key="1">
    <source>
        <dbReference type="ARBA" id="ARBA00004651"/>
    </source>
</evidence>
<feature type="transmembrane region" description="Helical" evidence="9">
    <location>
        <begin position="90"/>
        <end position="113"/>
    </location>
</feature>
<evidence type="ECO:0000256" key="8">
    <source>
        <dbReference type="ARBA" id="ARBA00039381"/>
    </source>
</evidence>
<reference evidence="10" key="1">
    <citation type="journal article" date="2015" name="PeerJ">
        <title>First genomic representation of candidate bacterial phylum KSB3 points to enhanced environmental sensing as a trigger of wastewater bulking.</title>
        <authorList>
            <person name="Sekiguchi Y."/>
            <person name="Ohashi A."/>
            <person name="Parks D.H."/>
            <person name="Yamauchi T."/>
            <person name="Tyson G.W."/>
            <person name="Hugenholtz P."/>
        </authorList>
    </citation>
    <scope>NUCLEOTIDE SEQUENCE [LARGE SCALE GENOMIC DNA]</scope>
</reference>
<dbReference type="eggNOG" id="COG1172">
    <property type="taxonomic scope" value="Bacteria"/>
</dbReference>
<name>A0A081C5Z3_VECG1</name>
<keyword evidence="4" id="KW-0997">Cell inner membrane</keyword>
<keyword evidence="2" id="KW-0813">Transport</keyword>
<keyword evidence="6 9" id="KW-1133">Transmembrane helix</keyword>
<keyword evidence="5 9" id="KW-0812">Transmembrane</keyword>
<feature type="transmembrane region" description="Helical" evidence="9">
    <location>
        <begin position="213"/>
        <end position="236"/>
    </location>
</feature>
<evidence type="ECO:0000256" key="9">
    <source>
        <dbReference type="SAM" id="Phobius"/>
    </source>
</evidence>
<feature type="transmembrane region" description="Helical" evidence="9">
    <location>
        <begin position="38"/>
        <end position="59"/>
    </location>
</feature>
<comment type="subcellular location">
    <subcellularLocation>
        <location evidence="1">Cell membrane</location>
        <topology evidence="1">Multi-pass membrane protein</topology>
    </subcellularLocation>
</comment>
<evidence type="ECO:0000256" key="6">
    <source>
        <dbReference type="ARBA" id="ARBA00022989"/>
    </source>
</evidence>
<gene>
    <name evidence="10" type="ORF">U27_06985</name>
</gene>
<keyword evidence="7 9" id="KW-0472">Membrane</keyword>
<feature type="transmembrane region" description="Helical" evidence="9">
    <location>
        <begin position="298"/>
        <end position="315"/>
    </location>
</feature>
<dbReference type="HOGENOM" id="CLU_028880_0_0_0"/>
<accession>A0A081C5Z3</accession>
<organism evidence="10">
    <name type="scientific">Vecturithrix granuli</name>
    <dbReference type="NCBI Taxonomy" id="1499967"/>
    <lineage>
        <taxon>Bacteria</taxon>
        <taxon>Candidatus Moduliflexota</taxon>
        <taxon>Candidatus Vecturitrichia</taxon>
        <taxon>Candidatus Vecturitrichales</taxon>
        <taxon>Candidatus Vecturitrichaceae</taxon>
        <taxon>Candidatus Vecturithrix</taxon>
    </lineage>
</organism>
<dbReference type="EMBL" id="DF820471">
    <property type="protein sequence ID" value="GAK59998.1"/>
    <property type="molecule type" value="Genomic_DNA"/>
</dbReference>
<evidence type="ECO:0000256" key="3">
    <source>
        <dbReference type="ARBA" id="ARBA00022475"/>
    </source>
</evidence>
<evidence type="ECO:0000313" key="11">
    <source>
        <dbReference type="Proteomes" id="UP000030661"/>
    </source>
</evidence>
<dbReference type="PANTHER" id="PTHR32196:SF71">
    <property type="entry name" value="AUTOINDUCER 2 IMPORT SYSTEM PERMEASE PROTEIN LSRD"/>
    <property type="match status" value="1"/>
</dbReference>
<feature type="transmembrane region" description="Helical" evidence="9">
    <location>
        <begin position="269"/>
        <end position="286"/>
    </location>
</feature>
<feature type="transmembrane region" description="Helical" evidence="9">
    <location>
        <begin position="161"/>
        <end position="182"/>
    </location>
</feature>
<feature type="transmembrane region" description="Helical" evidence="9">
    <location>
        <begin position="243"/>
        <end position="263"/>
    </location>
</feature>
<dbReference type="Proteomes" id="UP000030661">
    <property type="component" value="Unassembled WGS sequence"/>
</dbReference>
<dbReference type="STRING" id="1499967.U27_06985"/>
<protein>
    <recommendedName>
        <fullName evidence="8">Autoinducer 2 import system permease protein LsrD</fullName>
    </recommendedName>
</protein>
<feature type="transmembrane region" description="Helical" evidence="9">
    <location>
        <begin position="12"/>
        <end position="32"/>
    </location>
</feature>